<dbReference type="Proteomes" id="UP000327493">
    <property type="component" value="Chromosome 16"/>
</dbReference>
<reference evidence="1 2" key="1">
    <citation type="submission" date="2019-08" db="EMBL/GenBank/DDBJ databases">
        <title>A chromosome-level genome assembly, high-density linkage maps, and genome scans reveal the genomic architecture of hybrid incompatibilities underlying speciation via character displacement in darters (Percidae: Etheostominae).</title>
        <authorList>
            <person name="Moran R.L."/>
            <person name="Catchen J.M."/>
            <person name="Fuller R.C."/>
        </authorList>
    </citation>
    <scope>NUCLEOTIDE SEQUENCE [LARGE SCALE GENOMIC DNA]</scope>
    <source>
        <strain evidence="1">EspeVRDwgs_2016</strain>
        <tissue evidence="1">Muscle</tissue>
    </source>
</reference>
<gene>
    <name evidence="1" type="ORF">FQN60_008309</name>
</gene>
<dbReference type="AlphaFoldDB" id="A0A5J5CTJ5"/>
<dbReference type="EMBL" id="VOFY01000016">
    <property type="protein sequence ID" value="KAA8584524.1"/>
    <property type="molecule type" value="Genomic_DNA"/>
</dbReference>
<evidence type="ECO:0000313" key="2">
    <source>
        <dbReference type="Proteomes" id="UP000327493"/>
    </source>
</evidence>
<proteinExistence type="predicted"/>
<comment type="caution">
    <text evidence="1">The sequence shown here is derived from an EMBL/GenBank/DDBJ whole genome shotgun (WGS) entry which is preliminary data.</text>
</comment>
<name>A0A5J5CTJ5_9PERO</name>
<sequence length="92" mass="10012">MSSAFKHVHGPLVEHITAQTAINSNRRRCPGTAPLRSNQAWVMRRVIGPLPPEQGQSLEDMIDHERSTMAAWCQRGGIGAHGPPAVTLSHPT</sequence>
<organism evidence="1 2">
    <name type="scientific">Etheostoma spectabile</name>
    <name type="common">orangethroat darter</name>
    <dbReference type="NCBI Taxonomy" id="54343"/>
    <lineage>
        <taxon>Eukaryota</taxon>
        <taxon>Metazoa</taxon>
        <taxon>Chordata</taxon>
        <taxon>Craniata</taxon>
        <taxon>Vertebrata</taxon>
        <taxon>Euteleostomi</taxon>
        <taxon>Actinopterygii</taxon>
        <taxon>Neopterygii</taxon>
        <taxon>Teleostei</taxon>
        <taxon>Neoteleostei</taxon>
        <taxon>Acanthomorphata</taxon>
        <taxon>Eupercaria</taxon>
        <taxon>Perciformes</taxon>
        <taxon>Percoidei</taxon>
        <taxon>Percidae</taxon>
        <taxon>Etheostomatinae</taxon>
        <taxon>Etheostoma</taxon>
    </lineage>
</organism>
<accession>A0A5J5CTJ5</accession>
<protein>
    <submittedName>
        <fullName evidence="1">Uncharacterized protein</fullName>
    </submittedName>
</protein>
<evidence type="ECO:0000313" key="1">
    <source>
        <dbReference type="EMBL" id="KAA8584524.1"/>
    </source>
</evidence>
<keyword evidence="2" id="KW-1185">Reference proteome</keyword>